<reference evidence="3" key="1">
    <citation type="journal article" date="2019" name="Int. J. Syst. Evol. Microbiol.">
        <title>The Global Catalogue of Microorganisms (GCM) 10K type strain sequencing project: providing services to taxonomists for standard genome sequencing and annotation.</title>
        <authorList>
            <consortium name="The Broad Institute Genomics Platform"/>
            <consortium name="The Broad Institute Genome Sequencing Center for Infectious Disease"/>
            <person name="Wu L."/>
            <person name="Ma J."/>
        </authorList>
    </citation>
    <scope>NUCLEOTIDE SEQUENCE [LARGE SCALE GENOMIC DNA]</scope>
    <source>
        <strain evidence="3">KCTC 52368</strain>
    </source>
</reference>
<dbReference type="Pfam" id="PF19578">
    <property type="entry name" value="DUF6090"/>
    <property type="match status" value="1"/>
</dbReference>
<evidence type="ECO:0000256" key="1">
    <source>
        <dbReference type="SAM" id="Phobius"/>
    </source>
</evidence>
<sequence length="256" mass="29894">MIKLFRKIRQELLQENRFSKYLIYAIGEIVLVIIGILIALGINNQNDQRKNNASEATYYCKLLADFEADIILREELNLKADERVKLSKELMLELASGEKDKSFLVNKFLKAYRTDTYLPRNITYQDLVSSGNIKLLRDERIRNSLLEFNSQLDDKLIILRENREELINEIFKLINTSIDFGIYEFDYVNDLIGAEVVATLPKNDWHKDPSSGYYKNLQKVLIFNVAIADRQKQHFEIINTLMEKPYKLLSAKCDAE</sequence>
<evidence type="ECO:0000313" key="2">
    <source>
        <dbReference type="EMBL" id="MFD2588045.1"/>
    </source>
</evidence>
<dbReference type="InterPro" id="IPR045749">
    <property type="entry name" value="DUF6090"/>
</dbReference>
<protein>
    <submittedName>
        <fullName evidence="2">DUF6090 family protein</fullName>
    </submittedName>
</protein>
<proteinExistence type="predicted"/>
<keyword evidence="3" id="KW-1185">Reference proteome</keyword>
<organism evidence="2 3">
    <name type="scientific">Croceitalea marina</name>
    <dbReference type="NCBI Taxonomy" id="1775166"/>
    <lineage>
        <taxon>Bacteria</taxon>
        <taxon>Pseudomonadati</taxon>
        <taxon>Bacteroidota</taxon>
        <taxon>Flavobacteriia</taxon>
        <taxon>Flavobacteriales</taxon>
        <taxon>Flavobacteriaceae</taxon>
        <taxon>Croceitalea</taxon>
    </lineage>
</organism>
<dbReference type="Proteomes" id="UP001597526">
    <property type="component" value="Unassembled WGS sequence"/>
</dbReference>
<dbReference type="RefSeq" id="WP_377767584.1">
    <property type="nucleotide sequence ID" value="NZ_JBHULB010000017.1"/>
</dbReference>
<feature type="transmembrane region" description="Helical" evidence="1">
    <location>
        <begin position="21"/>
        <end position="42"/>
    </location>
</feature>
<name>A0ABW5MZY4_9FLAO</name>
<keyword evidence="1" id="KW-1133">Transmembrane helix</keyword>
<evidence type="ECO:0000313" key="3">
    <source>
        <dbReference type="Proteomes" id="UP001597526"/>
    </source>
</evidence>
<keyword evidence="1" id="KW-0472">Membrane</keyword>
<gene>
    <name evidence="2" type="ORF">ACFSQJ_13955</name>
</gene>
<comment type="caution">
    <text evidence="2">The sequence shown here is derived from an EMBL/GenBank/DDBJ whole genome shotgun (WGS) entry which is preliminary data.</text>
</comment>
<dbReference type="EMBL" id="JBHULB010000017">
    <property type="protein sequence ID" value="MFD2588045.1"/>
    <property type="molecule type" value="Genomic_DNA"/>
</dbReference>
<keyword evidence="1" id="KW-0812">Transmembrane</keyword>
<accession>A0ABW5MZY4</accession>